<evidence type="ECO:0000313" key="2">
    <source>
        <dbReference type="Proteomes" id="UP000567293"/>
    </source>
</evidence>
<dbReference type="Proteomes" id="UP000567293">
    <property type="component" value="Unassembled WGS sequence"/>
</dbReference>
<comment type="caution">
    <text evidence="1">The sequence shown here is derived from an EMBL/GenBank/DDBJ whole genome shotgun (WGS) entry which is preliminary data.</text>
</comment>
<evidence type="ECO:0000313" key="1">
    <source>
        <dbReference type="EMBL" id="MBA0083946.1"/>
    </source>
</evidence>
<name>A0A7V8NMD9_9BACT</name>
<protein>
    <submittedName>
        <fullName evidence="1">Uncharacterized protein</fullName>
    </submittedName>
</protein>
<organism evidence="1 2">
    <name type="scientific">Candidatus Acidiferrum panamense</name>
    <dbReference type="NCBI Taxonomy" id="2741543"/>
    <lineage>
        <taxon>Bacteria</taxon>
        <taxon>Pseudomonadati</taxon>
        <taxon>Acidobacteriota</taxon>
        <taxon>Terriglobia</taxon>
        <taxon>Candidatus Acidiferrales</taxon>
        <taxon>Candidatus Acidiferrum</taxon>
    </lineage>
</organism>
<dbReference type="AlphaFoldDB" id="A0A7V8NMD9"/>
<proteinExistence type="predicted"/>
<accession>A0A7V8NMD9</accession>
<reference evidence="1" key="1">
    <citation type="submission" date="2020-06" db="EMBL/GenBank/DDBJ databases">
        <title>Legume-microbial interactions unlock mineral nutrients during tropical forest succession.</title>
        <authorList>
            <person name="Epihov D.Z."/>
        </authorList>
    </citation>
    <scope>NUCLEOTIDE SEQUENCE [LARGE SCALE GENOMIC DNA]</scope>
    <source>
        <strain evidence="1">Pan2503</strain>
    </source>
</reference>
<keyword evidence="2" id="KW-1185">Reference proteome</keyword>
<dbReference type="EMBL" id="JACDQQ010000298">
    <property type="protein sequence ID" value="MBA0083946.1"/>
    <property type="molecule type" value="Genomic_DNA"/>
</dbReference>
<sequence length="90" mass="10286">MVDYVTLPSQMMLEAGLNLEEVGAFCRMWAAIVDCMTAMMNNQITREEAMVVTRMLAIFPAIPHEEGRKLFLREVAPPAMIKAILEWRDQ</sequence>
<gene>
    <name evidence="1" type="ORF">HRJ53_03030</name>
</gene>